<dbReference type="eggNOG" id="ENOG503364Y">
    <property type="taxonomic scope" value="Bacteria"/>
</dbReference>
<dbReference type="RefSeq" id="WP_009838153.1">
    <property type="nucleotide sequence ID" value="NZ_AAOH01000003.1"/>
</dbReference>
<dbReference type="OrthoDB" id="6309436at2"/>
<evidence type="ECO:0000256" key="1">
    <source>
        <dbReference type="SAM" id="Coils"/>
    </source>
</evidence>
<name>A4C8H6_9GAMM</name>
<reference evidence="2 3" key="1">
    <citation type="submission" date="2006-02" db="EMBL/GenBank/DDBJ databases">
        <authorList>
            <person name="Moran M.A."/>
            <person name="Kjelleberg S."/>
            <person name="Egan S."/>
            <person name="Saunders N."/>
            <person name="Thomas T."/>
            <person name="Ferriera S."/>
            <person name="Johnson J."/>
            <person name="Kravitz S."/>
            <person name="Halpern A."/>
            <person name="Remington K."/>
            <person name="Beeson K."/>
            <person name="Tran B."/>
            <person name="Rogers Y.-H."/>
            <person name="Friedman R."/>
            <person name="Venter J.C."/>
        </authorList>
    </citation>
    <scope>NUCLEOTIDE SEQUENCE [LARGE SCALE GENOMIC DNA]</scope>
    <source>
        <strain evidence="2 3">D2</strain>
    </source>
</reference>
<evidence type="ECO:0008006" key="4">
    <source>
        <dbReference type="Google" id="ProtNLM"/>
    </source>
</evidence>
<gene>
    <name evidence="2" type="ORF">PTD2_07604</name>
</gene>
<dbReference type="Proteomes" id="UP000006201">
    <property type="component" value="Unassembled WGS sequence"/>
</dbReference>
<dbReference type="AlphaFoldDB" id="A4C8H6"/>
<sequence>MSELKKHAPLLAIALFLVILKFFFVPVFEWQERELSEQKLTLRKIEKSNSLLENKEQLIELKGKLQAELSEISTFFYPYMEESRFKLEQQKIIEAQLNQYQLTSKRLGWLVNYEETNPAIIKLDLEYSFEGEGSQVFSYLLQLSADPKVHVISKLNLGFRGQRPGNLGIVTVFMAKSYYMHNDKGQ</sequence>
<feature type="coiled-coil region" evidence="1">
    <location>
        <begin position="35"/>
        <end position="68"/>
    </location>
</feature>
<comment type="caution">
    <text evidence="2">The sequence shown here is derived from an EMBL/GenBank/DDBJ whole genome shotgun (WGS) entry which is preliminary data.</text>
</comment>
<organism evidence="2 3">
    <name type="scientific">Pseudoalteromonas tunicata D2</name>
    <dbReference type="NCBI Taxonomy" id="87626"/>
    <lineage>
        <taxon>Bacteria</taxon>
        <taxon>Pseudomonadati</taxon>
        <taxon>Pseudomonadota</taxon>
        <taxon>Gammaproteobacteria</taxon>
        <taxon>Alteromonadales</taxon>
        <taxon>Pseudoalteromonadaceae</taxon>
        <taxon>Pseudoalteromonas</taxon>
    </lineage>
</organism>
<evidence type="ECO:0000313" key="2">
    <source>
        <dbReference type="EMBL" id="EAR28891.1"/>
    </source>
</evidence>
<keyword evidence="1" id="KW-0175">Coiled coil</keyword>
<dbReference type="EMBL" id="AAOH01000003">
    <property type="protein sequence ID" value="EAR28891.1"/>
    <property type="molecule type" value="Genomic_DNA"/>
</dbReference>
<keyword evidence="3" id="KW-1185">Reference proteome</keyword>
<evidence type="ECO:0000313" key="3">
    <source>
        <dbReference type="Proteomes" id="UP000006201"/>
    </source>
</evidence>
<proteinExistence type="predicted"/>
<dbReference type="STRING" id="87626.PTD2_07604"/>
<protein>
    <recommendedName>
        <fullName evidence="4">Mannose-sensitive agglutinin (MSHA) biogenesis protein MshJ (Pilus type IV)</fullName>
    </recommendedName>
</protein>
<dbReference type="HOGENOM" id="CLU_1474229_0_0_6"/>
<accession>A4C8H6</accession>